<keyword evidence="2" id="KW-1185">Reference proteome</keyword>
<accession>A0A1V3IHF3</accession>
<sequence>MSKIKLTKRSLSLGSIEKKAMPELKSDLSSNEQQTSIYLNTEVYKAARQYAMLNDMSFKQYVNELIRSDLEQKGLI</sequence>
<evidence type="ECO:0000313" key="1">
    <source>
        <dbReference type="EMBL" id="OOF40067.1"/>
    </source>
</evidence>
<protein>
    <recommendedName>
        <fullName evidence="3">CopG family transcriptional regulator</fullName>
    </recommendedName>
</protein>
<evidence type="ECO:0000313" key="2">
    <source>
        <dbReference type="Proteomes" id="UP000189433"/>
    </source>
</evidence>
<dbReference type="AlphaFoldDB" id="A0A1V3IHF3"/>
<proteinExistence type="predicted"/>
<dbReference type="RefSeq" id="WP_077417739.1">
    <property type="nucleotide sequence ID" value="NZ_MLHJ01000110.1"/>
</dbReference>
<dbReference type="STRING" id="1908260.BKK50_10020"/>
<evidence type="ECO:0008006" key="3">
    <source>
        <dbReference type="Google" id="ProtNLM"/>
    </source>
</evidence>
<name>A0A1V3IHF3_9PAST</name>
<reference evidence="1 2" key="1">
    <citation type="submission" date="2016-10" db="EMBL/GenBank/DDBJ databases">
        <title>Rodentibacter gen. nov. and new species.</title>
        <authorList>
            <person name="Christensen H."/>
        </authorList>
    </citation>
    <scope>NUCLEOTIDE SEQUENCE [LARGE SCALE GENOMIC DNA]</scope>
    <source>
        <strain evidence="1 2">CCUG17206</strain>
    </source>
</reference>
<organism evidence="1 2">
    <name type="scientific">Rodentibacter rarus</name>
    <dbReference type="NCBI Taxonomy" id="1908260"/>
    <lineage>
        <taxon>Bacteria</taxon>
        <taxon>Pseudomonadati</taxon>
        <taxon>Pseudomonadota</taxon>
        <taxon>Gammaproteobacteria</taxon>
        <taxon>Pasteurellales</taxon>
        <taxon>Pasteurellaceae</taxon>
        <taxon>Rodentibacter</taxon>
    </lineage>
</organism>
<gene>
    <name evidence="1" type="ORF">BKK50_10020</name>
</gene>
<comment type="caution">
    <text evidence="1">The sequence shown here is derived from an EMBL/GenBank/DDBJ whole genome shotgun (WGS) entry which is preliminary data.</text>
</comment>
<dbReference type="Proteomes" id="UP000189433">
    <property type="component" value="Unassembled WGS sequence"/>
</dbReference>
<dbReference type="EMBL" id="MLHJ01000110">
    <property type="protein sequence ID" value="OOF40067.1"/>
    <property type="molecule type" value="Genomic_DNA"/>
</dbReference>
<dbReference type="OrthoDB" id="5684528at2"/>